<dbReference type="Pfam" id="PF12697">
    <property type="entry name" value="Abhydrolase_6"/>
    <property type="match status" value="1"/>
</dbReference>
<evidence type="ECO:0000313" key="2">
    <source>
        <dbReference type="EMBL" id="MFD1717763.1"/>
    </source>
</evidence>
<sequence>MSEPVDVVLVPGFWLGGWAWDGVVPFLEQLRLRPHPVTLPGREPHGPTPRVTLEHQIATVREVVAGTGGKVLLVGHSGGVTVVNGYADTEPERVAGMVFVDDAPLPDGGTFAVDVPRRAPGLPLPPWSELAQMGLSPTGLDAHTREVVRDLAAAEPAGVLTSTARLRNPRRKDIPVTMVCTSMPAATVQDAITAGAPFTEELAGRDLMLLDMPTGHWPMFSRGEDLAHAIALAARR</sequence>
<evidence type="ECO:0000313" key="3">
    <source>
        <dbReference type="Proteomes" id="UP001597277"/>
    </source>
</evidence>
<dbReference type="InterPro" id="IPR052897">
    <property type="entry name" value="Sec-Metab_Biosynth_Hydrolase"/>
</dbReference>
<dbReference type="SUPFAM" id="SSF53474">
    <property type="entry name" value="alpha/beta-Hydrolases"/>
    <property type="match status" value="1"/>
</dbReference>
<organism evidence="2 3">
    <name type="scientific">Georgenia deserti</name>
    <dbReference type="NCBI Taxonomy" id="2093781"/>
    <lineage>
        <taxon>Bacteria</taxon>
        <taxon>Bacillati</taxon>
        <taxon>Actinomycetota</taxon>
        <taxon>Actinomycetes</taxon>
        <taxon>Micrococcales</taxon>
        <taxon>Bogoriellaceae</taxon>
        <taxon>Georgenia</taxon>
    </lineage>
</organism>
<dbReference type="EMBL" id="JBHUEE010000003">
    <property type="protein sequence ID" value="MFD1717763.1"/>
    <property type="molecule type" value="Genomic_DNA"/>
</dbReference>
<dbReference type="Proteomes" id="UP001597277">
    <property type="component" value="Unassembled WGS sequence"/>
</dbReference>
<keyword evidence="2" id="KW-0378">Hydrolase</keyword>
<feature type="domain" description="AB hydrolase-1" evidence="1">
    <location>
        <begin position="7"/>
        <end position="228"/>
    </location>
</feature>
<dbReference type="Gene3D" id="3.40.50.1820">
    <property type="entry name" value="alpha/beta hydrolase"/>
    <property type="match status" value="1"/>
</dbReference>
<dbReference type="RefSeq" id="WP_388004696.1">
    <property type="nucleotide sequence ID" value="NZ_JBHUEE010000003.1"/>
</dbReference>
<gene>
    <name evidence="2" type="ORF">ACFSE6_07950</name>
</gene>
<dbReference type="PANTHER" id="PTHR37017">
    <property type="entry name" value="AB HYDROLASE-1 DOMAIN-CONTAINING PROTEIN-RELATED"/>
    <property type="match status" value="1"/>
</dbReference>
<proteinExistence type="predicted"/>
<dbReference type="GO" id="GO:0016787">
    <property type="term" value="F:hydrolase activity"/>
    <property type="evidence" value="ECO:0007669"/>
    <property type="project" value="UniProtKB-KW"/>
</dbReference>
<dbReference type="InterPro" id="IPR029058">
    <property type="entry name" value="AB_hydrolase_fold"/>
</dbReference>
<name>A0ABW4L4I9_9MICO</name>
<dbReference type="InterPro" id="IPR000073">
    <property type="entry name" value="AB_hydrolase_1"/>
</dbReference>
<reference evidence="3" key="1">
    <citation type="journal article" date="2019" name="Int. J. Syst. Evol. Microbiol.">
        <title>The Global Catalogue of Microorganisms (GCM) 10K type strain sequencing project: providing services to taxonomists for standard genome sequencing and annotation.</title>
        <authorList>
            <consortium name="The Broad Institute Genomics Platform"/>
            <consortium name="The Broad Institute Genome Sequencing Center for Infectious Disease"/>
            <person name="Wu L."/>
            <person name="Ma J."/>
        </authorList>
    </citation>
    <scope>NUCLEOTIDE SEQUENCE [LARGE SCALE GENOMIC DNA]</scope>
    <source>
        <strain evidence="3">JCM 17130</strain>
    </source>
</reference>
<comment type="caution">
    <text evidence="2">The sequence shown here is derived from an EMBL/GenBank/DDBJ whole genome shotgun (WGS) entry which is preliminary data.</text>
</comment>
<protein>
    <submittedName>
        <fullName evidence="2">Alpha/beta fold hydrolase</fullName>
    </submittedName>
</protein>
<keyword evidence="3" id="KW-1185">Reference proteome</keyword>
<dbReference type="PANTHER" id="PTHR37017:SF11">
    <property type="entry name" value="ESTERASE_LIPASE_THIOESTERASE DOMAIN-CONTAINING PROTEIN"/>
    <property type="match status" value="1"/>
</dbReference>
<accession>A0ABW4L4I9</accession>
<evidence type="ECO:0000259" key="1">
    <source>
        <dbReference type="Pfam" id="PF12697"/>
    </source>
</evidence>